<dbReference type="Proteomes" id="UP000299102">
    <property type="component" value="Unassembled WGS sequence"/>
</dbReference>
<gene>
    <name evidence="1" type="ORF">EVAR_39952_1</name>
</gene>
<organism evidence="1 2">
    <name type="scientific">Eumeta variegata</name>
    <name type="common">Bagworm moth</name>
    <name type="synonym">Eumeta japonica</name>
    <dbReference type="NCBI Taxonomy" id="151549"/>
    <lineage>
        <taxon>Eukaryota</taxon>
        <taxon>Metazoa</taxon>
        <taxon>Ecdysozoa</taxon>
        <taxon>Arthropoda</taxon>
        <taxon>Hexapoda</taxon>
        <taxon>Insecta</taxon>
        <taxon>Pterygota</taxon>
        <taxon>Neoptera</taxon>
        <taxon>Endopterygota</taxon>
        <taxon>Lepidoptera</taxon>
        <taxon>Glossata</taxon>
        <taxon>Ditrysia</taxon>
        <taxon>Tineoidea</taxon>
        <taxon>Psychidae</taxon>
        <taxon>Oiketicinae</taxon>
        <taxon>Eumeta</taxon>
    </lineage>
</organism>
<evidence type="ECO:0000313" key="2">
    <source>
        <dbReference type="Proteomes" id="UP000299102"/>
    </source>
</evidence>
<proteinExistence type="predicted"/>
<dbReference type="AlphaFoldDB" id="A0A4C1X2C5"/>
<name>A0A4C1X2C5_EUMVA</name>
<comment type="caution">
    <text evidence="1">The sequence shown here is derived from an EMBL/GenBank/DDBJ whole genome shotgun (WGS) entry which is preliminary data.</text>
</comment>
<protein>
    <submittedName>
        <fullName evidence="1">Uncharacterized protein</fullName>
    </submittedName>
</protein>
<evidence type="ECO:0000313" key="1">
    <source>
        <dbReference type="EMBL" id="GBP57313.1"/>
    </source>
</evidence>
<keyword evidence="2" id="KW-1185">Reference proteome</keyword>
<sequence>MRTKVLIGDAFDKPSTMKDVRTPVVGPVCGSMARLRTIHLRIPDSVSSAVIGSADDCQHFKEANELVSRRIVGGRRRLRTLTTLKRSLVRCRTQARKEYLMEGGGVMDPLEPLLDEVNKGSRYFTFVLWASPRAPARPCGEGPAGTDGTIQIARDFGLSRYSGSSGRRDFDGHVKSVFRRTGRRVVTDASGKRPRPGCGTTTASTMAGNQCIS</sequence>
<dbReference type="EMBL" id="BGZK01000713">
    <property type="protein sequence ID" value="GBP57313.1"/>
    <property type="molecule type" value="Genomic_DNA"/>
</dbReference>
<reference evidence="1 2" key="1">
    <citation type="journal article" date="2019" name="Commun. Biol.">
        <title>The bagworm genome reveals a unique fibroin gene that provides high tensile strength.</title>
        <authorList>
            <person name="Kono N."/>
            <person name="Nakamura H."/>
            <person name="Ohtoshi R."/>
            <person name="Tomita M."/>
            <person name="Numata K."/>
            <person name="Arakawa K."/>
        </authorList>
    </citation>
    <scope>NUCLEOTIDE SEQUENCE [LARGE SCALE GENOMIC DNA]</scope>
</reference>
<accession>A0A4C1X2C5</accession>